<dbReference type="SMART" id="SM00897">
    <property type="entry name" value="FIST"/>
    <property type="match status" value="1"/>
</dbReference>
<dbReference type="PANTHER" id="PTHR40252:SF2">
    <property type="entry name" value="BLR0328 PROTEIN"/>
    <property type="match status" value="1"/>
</dbReference>
<keyword evidence="4" id="KW-1185">Reference proteome</keyword>
<dbReference type="Proteomes" id="UP000093173">
    <property type="component" value="Unassembled WGS sequence"/>
</dbReference>
<protein>
    <submittedName>
        <fullName evidence="3">Histidine kinase</fullName>
    </submittedName>
</protein>
<organism evidence="3 4">
    <name type="scientific">Vibrio genomosp. F10</name>
    <dbReference type="NCBI Taxonomy" id="723171"/>
    <lineage>
        <taxon>Bacteria</taxon>
        <taxon>Pseudomonadati</taxon>
        <taxon>Pseudomonadota</taxon>
        <taxon>Gammaproteobacteria</taxon>
        <taxon>Vibrionales</taxon>
        <taxon>Vibrionaceae</taxon>
        <taxon>Vibrio</taxon>
    </lineage>
</organism>
<dbReference type="InterPro" id="IPR013702">
    <property type="entry name" value="FIST_domain_N"/>
</dbReference>
<dbReference type="PANTHER" id="PTHR40252">
    <property type="entry name" value="BLR0328 PROTEIN"/>
    <property type="match status" value="1"/>
</dbReference>
<dbReference type="AlphaFoldDB" id="A0A1B9R375"/>
<evidence type="ECO:0000259" key="2">
    <source>
        <dbReference type="SMART" id="SM01204"/>
    </source>
</evidence>
<accession>A0A1B9R375</accession>
<evidence type="ECO:0000259" key="1">
    <source>
        <dbReference type="SMART" id="SM00897"/>
    </source>
</evidence>
<sequence>MTEKGVHFGNVVGILAIYDIDTSAYGSGLIELASDCNIKQATSNALNTALNNAKRVGEVPGFIILHATPGIEESIIQEIDNVFHTKVPIIGGSAADNNIKQQWSIFTESGATNTGFALQLFYPSQKVTAGLSAGYTPTEFKGTITKCNDREILEIDHQSAQDVYLEWISDHAGVEVPTHFSFELVTEYPLGRMVGEVYTTPYYKLSHPINISINKGLLLFTNVAVGDEVTLMSGDREQLISRAARILKETKRNIHSEQLVIGAICIMCAGPMLYLEEDIHEVNRRIRAELSNNPFICPFTYGEQGRFIGGENAHGNLMVSSAVFHSSW</sequence>
<proteinExistence type="predicted"/>
<feature type="domain" description="FIST" evidence="1">
    <location>
        <begin position="10"/>
        <end position="159"/>
    </location>
</feature>
<dbReference type="InterPro" id="IPR019494">
    <property type="entry name" value="FIST_C"/>
</dbReference>
<feature type="domain" description="FIST C-domain" evidence="2">
    <location>
        <begin position="160"/>
        <end position="307"/>
    </location>
</feature>
<dbReference type="Pfam" id="PF10442">
    <property type="entry name" value="FIST_C"/>
    <property type="match status" value="1"/>
</dbReference>
<evidence type="ECO:0000313" key="3">
    <source>
        <dbReference type="EMBL" id="OCH78622.1"/>
    </source>
</evidence>
<keyword evidence="3" id="KW-0418">Kinase</keyword>
<dbReference type="Pfam" id="PF08495">
    <property type="entry name" value="FIST"/>
    <property type="match status" value="1"/>
</dbReference>
<reference evidence="4" key="1">
    <citation type="submission" date="2016-06" db="EMBL/GenBank/DDBJ databases">
        <authorList>
            <person name="Hehemann J.-H."/>
            <person name="Arevalo P."/>
            <person name="Datta M.S."/>
            <person name="Polz M.F."/>
        </authorList>
    </citation>
    <scope>NUCLEOTIDE SEQUENCE [LARGE SCALE GENOMIC DNA]</scope>
    <source>
        <strain evidence="4">9CSC122</strain>
    </source>
</reference>
<dbReference type="EMBL" id="MAJZ01000076">
    <property type="protein sequence ID" value="OCH78622.1"/>
    <property type="molecule type" value="Genomic_DNA"/>
</dbReference>
<name>A0A1B9R375_9VIBR</name>
<gene>
    <name evidence="3" type="ORF">A6E14_17165</name>
</gene>
<dbReference type="SMART" id="SM01204">
    <property type="entry name" value="FIST_C"/>
    <property type="match status" value="1"/>
</dbReference>
<comment type="caution">
    <text evidence="3">The sequence shown here is derived from an EMBL/GenBank/DDBJ whole genome shotgun (WGS) entry which is preliminary data.</text>
</comment>
<evidence type="ECO:0000313" key="4">
    <source>
        <dbReference type="Proteomes" id="UP000093173"/>
    </source>
</evidence>
<keyword evidence="3" id="KW-0808">Transferase</keyword>
<dbReference type="GO" id="GO:0016301">
    <property type="term" value="F:kinase activity"/>
    <property type="evidence" value="ECO:0007669"/>
    <property type="project" value="UniProtKB-KW"/>
</dbReference>